<organism evidence="1 2">
    <name type="scientific">Smallanthus sonchifolius</name>
    <dbReference type="NCBI Taxonomy" id="185202"/>
    <lineage>
        <taxon>Eukaryota</taxon>
        <taxon>Viridiplantae</taxon>
        <taxon>Streptophyta</taxon>
        <taxon>Embryophyta</taxon>
        <taxon>Tracheophyta</taxon>
        <taxon>Spermatophyta</taxon>
        <taxon>Magnoliopsida</taxon>
        <taxon>eudicotyledons</taxon>
        <taxon>Gunneridae</taxon>
        <taxon>Pentapetalae</taxon>
        <taxon>asterids</taxon>
        <taxon>campanulids</taxon>
        <taxon>Asterales</taxon>
        <taxon>Asteraceae</taxon>
        <taxon>Asteroideae</taxon>
        <taxon>Heliantheae alliance</taxon>
        <taxon>Millerieae</taxon>
        <taxon>Smallanthus</taxon>
    </lineage>
</organism>
<protein>
    <submittedName>
        <fullName evidence="1">Uncharacterized protein</fullName>
    </submittedName>
</protein>
<dbReference type="EMBL" id="CM042033">
    <property type="protein sequence ID" value="KAI3773280.1"/>
    <property type="molecule type" value="Genomic_DNA"/>
</dbReference>
<reference evidence="2" key="1">
    <citation type="journal article" date="2022" name="Mol. Ecol. Resour.">
        <title>The genomes of chicory, endive, great burdock and yacon provide insights into Asteraceae palaeo-polyploidization history and plant inulin production.</title>
        <authorList>
            <person name="Fan W."/>
            <person name="Wang S."/>
            <person name="Wang H."/>
            <person name="Wang A."/>
            <person name="Jiang F."/>
            <person name="Liu H."/>
            <person name="Zhao H."/>
            <person name="Xu D."/>
            <person name="Zhang Y."/>
        </authorList>
    </citation>
    <scope>NUCLEOTIDE SEQUENCE [LARGE SCALE GENOMIC DNA]</scope>
    <source>
        <strain evidence="2">cv. Yunnan</strain>
    </source>
</reference>
<comment type="caution">
    <text evidence="1">The sequence shown here is derived from an EMBL/GenBank/DDBJ whole genome shotgun (WGS) entry which is preliminary data.</text>
</comment>
<name>A0ACB9FQ79_9ASTR</name>
<proteinExistence type="predicted"/>
<reference evidence="1 2" key="2">
    <citation type="journal article" date="2022" name="Mol. Ecol. Resour.">
        <title>The genomes of chicory, endive, great burdock and yacon provide insights into Asteraceae paleo-polyploidization history and plant inulin production.</title>
        <authorList>
            <person name="Fan W."/>
            <person name="Wang S."/>
            <person name="Wang H."/>
            <person name="Wang A."/>
            <person name="Jiang F."/>
            <person name="Liu H."/>
            <person name="Zhao H."/>
            <person name="Xu D."/>
            <person name="Zhang Y."/>
        </authorList>
    </citation>
    <scope>NUCLEOTIDE SEQUENCE [LARGE SCALE GENOMIC DNA]</scope>
    <source>
        <strain evidence="2">cv. Yunnan</strain>
        <tissue evidence="1">Leaves</tissue>
    </source>
</reference>
<sequence length="412" mass="48324">MQGSKVIAYVSRQLKTHEQNYTTHDLELGVIIFALKLWRHYLYGVKFIVFTDHKRLKYIFSKKELNMRQRLWMEVLNDYDCEICYHEGKANVVADALSKKEHEKLKRVRALRLNLQIDHITRIKESQQMALKEPNLEKEGLGGMIEQLVKGDDEILRMNKRIWIPIYVNIREKILEEAHKSKYTMHPGNDKMYKNLKANYWWIGMKKHIAIYVAKTLLLKSYTVVNVETPICWSEIGVNQLSGPEIVLETTEKVIQIKDSLKAARDRQKSYADKRRKTLEFNVGDNVLLKVSHWKGVIRFRRNGKLSPRFVGPFKILKRVRSVAYQLKLPEEMNGIHNVFHVSNLRKCLTDESPIPHVKEIGPSIHKVALEGVANSDFPKKVTRHDVRQARKEIEKKQTDDCESKMELQTWT</sequence>
<accession>A0ACB9FQ79</accession>
<keyword evidence="2" id="KW-1185">Reference proteome</keyword>
<evidence type="ECO:0000313" key="2">
    <source>
        <dbReference type="Proteomes" id="UP001056120"/>
    </source>
</evidence>
<gene>
    <name evidence="1" type="ORF">L1987_47805</name>
</gene>
<dbReference type="Proteomes" id="UP001056120">
    <property type="component" value="Linkage Group LG16"/>
</dbReference>
<evidence type="ECO:0000313" key="1">
    <source>
        <dbReference type="EMBL" id="KAI3773280.1"/>
    </source>
</evidence>